<proteinExistence type="predicted"/>
<dbReference type="HOGENOM" id="CLU_743830_0_0_12"/>
<feature type="domain" description="Cytochrome c-552/4" evidence="2">
    <location>
        <begin position="55"/>
        <end position="137"/>
    </location>
</feature>
<keyword evidence="4" id="KW-1185">Reference proteome</keyword>
<dbReference type="STRING" id="456481.LEPBI_II0227"/>
<protein>
    <recommendedName>
        <fullName evidence="2">Cytochrome c-552/4 domain-containing protein</fullName>
    </recommendedName>
</protein>
<dbReference type="SUPFAM" id="SSF48695">
    <property type="entry name" value="Multiheme cytochromes"/>
    <property type="match status" value="1"/>
</dbReference>
<dbReference type="AlphaFoldDB" id="B0SU76"/>
<evidence type="ECO:0000313" key="4">
    <source>
        <dbReference type="Proteomes" id="UP000001847"/>
    </source>
</evidence>
<dbReference type="KEGG" id="lbi:LEPBI_II0227"/>
<dbReference type="PANTHER" id="PTHR35038">
    <property type="entry name" value="DISSIMILATORY SULFITE REDUCTASE SIRA"/>
    <property type="match status" value="1"/>
</dbReference>
<accession>B0SU76</accession>
<keyword evidence="1" id="KW-0732">Signal</keyword>
<dbReference type="OrthoDB" id="9814800at2"/>
<dbReference type="RefSeq" id="WP_012476697.1">
    <property type="nucleotide sequence ID" value="NC_010843.1"/>
</dbReference>
<evidence type="ECO:0000313" key="3">
    <source>
        <dbReference type="EMBL" id="ABZ99760.1"/>
    </source>
</evidence>
<dbReference type="Pfam" id="PF13435">
    <property type="entry name" value="Cytochrome_C554"/>
    <property type="match status" value="1"/>
</dbReference>
<reference evidence="3 4" key="1">
    <citation type="journal article" date="2008" name="PLoS ONE">
        <title>Genome sequence of the saprophyte Leptospira biflexa provides insights into the evolution of Leptospira and the pathogenesis of leptospirosis.</title>
        <authorList>
            <person name="Picardeau M."/>
            <person name="Bulach D.M."/>
            <person name="Bouchier C."/>
            <person name="Zuerner R.L."/>
            <person name="Zidane N."/>
            <person name="Wilson P.J."/>
            <person name="Creno S."/>
            <person name="Kuczek E.S."/>
            <person name="Bommezzadri S."/>
            <person name="Davis J.C."/>
            <person name="McGrath A."/>
            <person name="Johnson M.J."/>
            <person name="Boursaux-Eude C."/>
            <person name="Seemann T."/>
            <person name="Rouy Z."/>
            <person name="Coppel R.L."/>
            <person name="Rood J.I."/>
            <person name="Lajus A."/>
            <person name="Davies J.K."/>
            <person name="Medigue C."/>
            <person name="Adler B."/>
        </authorList>
    </citation>
    <scope>NUCLEOTIDE SEQUENCE [LARGE SCALE GENOMIC DNA]</scope>
    <source>
        <strain evidence="4">Patoc 1 / ATCC 23582 / Paris</strain>
    </source>
</reference>
<dbReference type="PANTHER" id="PTHR35038:SF8">
    <property type="entry name" value="C-TYPE POLYHEME CYTOCHROME OMCC"/>
    <property type="match status" value="1"/>
</dbReference>
<dbReference type="InterPro" id="IPR023155">
    <property type="entry name" value="Cyt_c-552/4"/>
</dbReference>
<name>B0SU76_LEPBP</name>
<dbReference type="EMBL" id="CP000787">
    <property type="protein sequence ID" value="ABZ99760.1"/>
    <property type="molecule type" value="Genomic_DNA"/>
</dbReference>
<sequence length="380" mass="43186">MRIVYLLYLLIFIGNISCNQINLGSPLEISQAGVDTINTEFYKRKKVDLLSVKSCEGCHEEETKEWKASGHGRSWNNPVFKHALQKEPARWCVNCHAPLDKQKLASIDSIFPLPGGGVNLDSESQLTSEGINCAVCHVRDGKIYSAKKPTPSSIRLSIHPIEVDENLGKTEFCASCHEFPFPIHEKNINQQTIKFHKTMMQSTVSEFRNSISLGENSNCQSCHFRNGTTQSSFHGSLSFHTDLYPIQLSIQKKDQAFIVSLKIKNVGHVWPTGDYFRQIRIRILREDGRERIFIHSRTPTSLTEPKWGNDYRLHPKQSVIQVEYNVGDSKPKYCAIEMHKQGGIQNLIMKEVGKKTYESTFIRNIYEGACATVNEPLDKK</sequence>
<organism evidence="3 4">
    <name type="scientific">Leptospira biflexa serovar Patoc (strain Patoc 1 / ATCC 23582 / Paris)</name>
    <dbReference type="NCBI Taxonomy" id="456481"/>
    <lineage>
        <taxon>Bacteria</taxon>
        <taxon>Pseudomonadati</taxon>
        <taxon>Spirochaetota</taxon>
        <taxon>Spirochaetia</taxon>
        <taxon>Leptospirales</taxon>
        <taxon>Leptospiraceae</taxon>
        <taxon>Leptospira</taxon>
    </lineage>
</organism>
<evidence type="ECO:0000259" key="2">
    <source>
        <dbReference type="Pfam" id="PF13435"/>
    </source>
</evidence>
<dbReference type="InterPro" id="IPR051829">
    <property type="entry name" value="Multiheme_Cytochr_ET"/>
</dbReference>
<dbReference type="BioCyc" id="LBIF456481:LEPBI_RS18165-MONOMER"/>
<dbReference type="InterPro" id="IPR036280">
    <property type="entry name" value="Multihaem_cyt_sf"/>
</dbReference>
<dbReference type="Proteomes" id="UP000001847">
    <property type="component" value="Chromosome II"/>
</dbReference>
<evidence type="ECO:0000256" key="1">
    <source>
        <dbReference type="ARBA" id="ARBA00022729"/>
    </source>
</evidence>
<gene>
    <name evidence="3" type="ordered locus">LEPBI_II0227</name>
</gene>
<dbReference type="Gene3D" id="1.10.1130.10">
    <property type="entry name" value="Flavocytochrome C3, Chain A"/>
    <property type="match status" value="1"/>
</dbReference>